<dbReference type="PANTHER" id="PTHR46880:SF5">
    <property type="entry name" value="DUF4371 DOMAIN-CONTAINING PROTEIN"/>
    <property type="match status" value="1"/>
</dbReference>
<feature type="compositionally biased region" description="Polar residues" evidence="1">
    <location>
        <begin position="39"/>
        <end position="49"/>
    </location>
</feature>
<name>A0A2G8JNQ1_STIJA</name>
<dbReference type="SMART" id="SM00597">
    <property type="entry name" value="ZnF_TTF"/>
    <property type="match status" value="1"/>
</dbReference>
<dbReference type="Pfam" id="PF25431">
    <property type="entry name" value="zf-C17orf113"/>
    <property type="match status" value="1"/>
</dbReference>
<gene>
    <name evidence="3" type="ORF">BSL78_25807</name>
</gene>
<dbReference type="InterPro" id="IPR006580">
    <property type="entry name" value="Znf_TTF"/>
</dbReference>
<accession>A0A2G8JNQ1</accession>
<evidence type="ECO:0000256" key="1">
    <source>
        <dbReference type="SAM" id="MobiDB-lite"/>
    </source>
</evidence>
<dbReference type="SUPFAM" id="SSF53098">
    <property type="entry name" value="Ribonuclease H-like"/>
    <property type="match status" value="1"/>
</dbReference>
<dbReference type="EMBL" id="MRZV01001514">
    <property type="protein sequence ID" value="PIK37367.1"/>
    <property type="molecule type" value="Genomic_DNA"/>
</dbReference>
<feature type="region of interest" description="Disordered" evidence="1">
    <location>
        <begin position="15"/>
        <end position="53"/>
    </location>
</feature>
<dbReference type="STRING" id="307972.A0A2G8JNQ1"/>
<comment type="caution">
    <text evidence="3">The sequence shown here is derived from an EMBL/GenBank/DDBJ whole genome shotgun (WGS) entry which is preliminary data.</text>
</comment>
<protein>
    <submittedName>
        <fullName evidence="3">Putative zinc finger protein</fullName>
    </submittedName>
</protein>
<dbReference type="OrthoDB" id="10068441at2759"/>
<feature type="domain" description="TTF-type" evidence="2">
    <location>
        <begin position="57"/>
        <end position="139"/>
    </location>
</feature>
<reference evidence="3 4" key="1">
    <citation type="journal article" date="2017" name="PLoS Biol.">
        <title>The sea cucumber genome provides insights into morphological evolution and visceral regeneration.</title>
        <authorList>
            <person name="Zhang X."/>
            <person name="Sun L."/>
            <person name="Yuan J."/>
            <person name="Sun Y."/>
            <person name="Gao Y."/>
            <person name="Zhang L."/>
            <person name="Li S."/>
            <person name="Dai H."/>
            <person name="Hamel J.F."/>
            <person name="Liu C."/>
            <person name="Yu Y."/>
            <person name="Liu S."/>
            <person name="Lin W."/>
            <person name="Guo K."/>
            <person name="Jin S."/>
            <person name="Xu P."/>
            <person name="Storey K.B."/>
            <person name="Huan P."/>
            <person name="Zhang T."/>
            <person name="Zhou Y."/>
            <person name="Zhang J."/>
            <person name="Lin C."/>
            <person name="Li X."/>
            <person name="Xing L."/>
            <person name="Huo D."/>
            <person name="Sun M."/>
            <person name="Wang L."/>
            <person name="Mercier A."/>
            <person name="Li F."/>
            <person name="Yang H."/>
            <person name="Xiang J."/>
        </authorList>
    </citation>
    <scope>NUCLEOTIDE SEQUENCE [LARGE SCALE GENOMIC DNA]</scope>
    <source>
        <strain evidence="3">Shaxun</strain>
        <tissue evidence="3">Muscle</tissue>
    </source>
</reference>
<proteinExistence type="predicted"/>
<keyword evidence="4" id="KW-1185">Reference proteome</keyword>
<evidence type="ECO:0000313" key="3">
    <source>
        <dbReference type="EMBL" id="PIK37367.1"/>
    </source>
</evidence>
<dbReference type="PANTHER" id="PTHR46880">
    <property type="entry name" value="RAS-ASSOCIATING DOMAIN-CONTAINING PROTEIN"/>
    <property type="match status" value="1"/>
</dbReference>
<evidence type="ECO:0000313" key="4">
    <source>
        <dbReference type="Proteomes" id="UP000230750"/>
    </source>
</evidence>
<dbReference type="InterPro" id="IPR012337">
    <property type="entry name" value="RNaseH-like_sf"/>
</dbReference>
<dbReference type="AlphaFoldDB" id="A0A2G8JNQ1"/>
<organism evidence="3 4">
    <name type="scientific">Stichopus japonicus</name>
    <name type="common">Sea cucumber</name>
    <dbReference type="NCBI Taxonomy" id="307972"/>
    <lineage>
        <taxon>Eukaryota</taxon>
        <taxon>Metazoa</taxon>
        <taxon>Echinodermata</taxon>
        <taxon>Eleutherozoa</taxon>
        <taxon>Echinozoa</taxon>
        <taxon>Holothuroidea</taxon>
        <taxon>Aspidochirotacea</taxon>
        <taxon>Aspidochirotida</taxon>
        <taxon>Stichopodidae</taxon>
        <taxon>Apostichopus</taxon>
    </lineage>
</organism>
<dbReference type="Proteomes" id="UP000230750">
    <property type="component" value="Unassembled WGS sequence"/>
</dbReference>
<dbReference type="InterPro" id="IPR057456">
    <property type="entry name" value="Znf_C17orf113"/>
</dbReference>
<evidence type="ECO:0000259" key="2">
    <source>
        <dbReference type="SMART" id="SM00597"/>
    </source>
</evidence>
<sequence>MSRQLSLANCLGKKRKVDDGGLSSSSSECAKDSEEIETLPSTSSKTKPLQANKGKKVARKFNESWLKDFPWVKYIKESGQMFCSVCEQYPHLADKKTKLVQGTDILKRETLVLHSKSKAHFKCEEHKKVVENPCQQPLARAARRMQASKYKHLTVLFNTSYYVAKQNLSFMSFSGLCGLQEKNGIPVEDQYVHNQKCGEFVEHIAAVLRDETQSSMNADSSTRARPFSIICDSSTDRAMLENCNIYVKFTDEDSPKTMLWKVIPLEQANADGYSQKLKKVLALKTGTNERFHFSFRGRWASVMSGCEGGLFGKIKQEIPKVIYVHCIAHRLQLALQDAWKKIPYMSTFDTTICSIYALYHRSPKKTTQLEEIAAICNQTVNKFHTIHAVRWVASKHRATKALVKNLKPTILHLQNMGAADTTDAATARGLLKTISSYRFVSFLHFVTDYLTPLEQLSVTLQKDTIVAAQLPHVINSTIISLDNLKESPKSGSFSEMFFQRSWRDKFVPWYCFERHWGERLLCRAFSKTCSRNEKLPYKSA</sequence>